<name>A0A941HPE3_9CLOT</name>
<dbReference type="GO" id="GO:0046872">
    <property type="term" value="F:metal ion binding"/>
    <property type="evidence" value="ECO:0007669"/>
    <property type="project" value="InterPro"/>
</dbReference>
<dbReference type="InterPro" id="IPR003735">
    <property type="entry name" value="Metal_Tscrpt_repr"/>
</dbReference>
<sequence length="87" mass="10011">MQADKEKVAKLLRTARGQLDGILKMVEEDRYCIDISNQLMATQAILKKVNSEILHEHIQHCVHDAFNSEDQGQKISEIMMIMDKLTK</sequence>
<dbReference type="GO" id="GO:0003677">
    <property type="term" value="F:DNA binding"/>
    <property type="evidence" value="ECO:0007669"/>
    <property type="project" value="InterPro"/>
</dbReference>
<dbReference type="EMBL" id="JAGSCS010000002">
    <property type="protein sequence ID" value="MBR0575249.1"/>
    <property type="molecule type" value="Genomic_DNA"/>
</dbReference>
<evidence type="ECO:0000313" key="2">
    <source>
        <dbReference type="Proteomes" id="UP000675379"/>
    </source>
</evidence>
<keyword evidence="2" id="KW-1185">Reference proteome</keyword>
<dbReference type="Pfam" id="PF02583">
    <property type="entry name" value="Trns_repr_metal"/>
    <property type="match status" value="1"/>
</dbReference>
<dbReference type="Gene3D" id="1.20.58.1000">
    <property type="entry name" value="Metal-sensitive repressor, helix protomer"/>
    <property type="match status" value="1"/>
</dbReference>
<proteinExistence type="predicted"/>
<comment type="caution">
    <text evidence="1">The sequence shown here is derived from an EMBL/GenBank/DDBJ whole genome shotgun (WGS) entry which is preliminary data.</text>
</comment>
<dbReference type="RefSeq" id="WP_211799761.1">
    <property type="nucleotide sequence ID" value="NZ_JAGSCS010000002.1"/>
</dbReference>
<accession>A0A941HPE3</accession>
<dbReference type="GO" id="GO:0045892">
    <property type="term" value="P:negative regulation of DNA-templated transcription"/>
    <property type="evidence" value="ECO:0007669"/>
    <property type="project" value="UniProtKB-ARBA"/>
</dbReference>
<reference evidence="1" key="1">
    <citation type="submission" date="2021-04" db="EMBL/GenBank/DDBJ databases">
        <title>Proteiniclasticum sedimins sp. nov., an obligate anaerobic bacterium isolated from anaerobic sludge.</title>
        <authorList>
            <person name="Liu J."/>
        </authorList>
    </citation>
    <scope>NUCLEOTIDE SEQUENCE</scope>
    <source>
        <strain evidence="1">BAD-10</strain>
    </source>
</reference>
<dbReference type="InterPro" id="IPR038390">
    <property type="entry name" value="Metal_Tscrpt_repr_sf"/>
</dbReference>
<protein>
    <submittedName>
        <fullName evidence="1">Metal-sensing transcriptional repressor</fullName>
    </submittedName>
</protein>
<dbReference type="AlphaFoldDB" id="A0A941HPE3"/>
<gene>
    <name evidence="1" type="ORF">KCG48_02735</name>
</gene>
<organism evidence="1 2">
    <name type="scientific">Proteiniclasticum sediminis</name>
    <dbReference type="NCBI Taxonomy" id="2804028"/>
    <lineage>
        <taxon>Bacteria</taxon>
        <taxon>Bacillati</taxon>
        <taxon>Bacillota</taxon>
        <taxon>Clostridia</taxon>
        <taxon>Eubacteriales</taxon>
        <taxon>Clostridiaceae</taxon>
        <taxon>Proteiniclasticum</taxon>
    </lineage>
</organism>
<evidence type="ECO:0000313" key="1">
    <source>
        <dbReference type="EMBL" id="MBR0575249.1"/>
    </source>
</evidence>
<dbReference type="PANTHER" id="PTHR33677">
    <property type="entry name" value="TRANSCRIPTIONAL REPRESSOR FRMR-RELATED"/>
    <property type="match status" value="1"/>
</dbReference>
<dbReference type="Proteomes" id="UP000675379">
    <property type="component" value="Unassembled WGS sequence"/>
</dbReference>
<dbReference type="CDD" id="cd10159">
    <property type="entry name" value="CsoR-like_DUF156_2"/>
    <property type="match status" value="1"/>
</dbReference>